<dbReference type="Proteomes" id="UP000249218">
    <property type="component" value="Unassembled WGS sequence"/>
</dbReference>
<evidence type="ECO:0000313" key="3">
    <source>
        <dbReference type="Proteomes" id="UP000249218"/>
    </source>
</evidence>
<keyword evidence="1" id="KW-0732">Signal</keyword>
<evidence type="ECO:0000313" key="2">
    <source>
        <dbReference type="EMBL" id="PZC71699.1"/>
    </source>
</evidence>
<proteinExistence type="predicted"/>
<accession>A0A2W1B6Q6</accession>
<gene>
    <name evidence="2" type="primary">HaOG212737</name>
    <name evidence="2" type="ORF">B5X24_HaOG212737</name>
</gene>
<name>A0A2W1B6Q6_HELAM</name>
<reference evidence="2 3" key="1">
    <citation type="journal article" date="2017" name="BMC Biol.">
        <title>Genomic innovations, transcriptional plasticity and gene loss underlying the evolution and divergence of two highly polyphagous and invasive Helicoverpa pest species.</title>
        <authorList>
            <person name="Pearce S.L."/>
            <person name="Clarke D.F."/>
            <person name="East P.D."/>
            <person name="Elfekih S."/>
            <person name="Gordon K.H."/>
            <person name="Jermiin L.S."/>
            <person name="McGaughran A."/>
            <person name="Oakeshott J.G."/>
            <person name="Papanikolaou A."/>
            <person name="Perera O.P."/>
            <person name="Rane R.V."/>
            <person name="Richards S."/>
            <person name="Tay W.T."/>
            <person name="Walsh T.K."/>
            <person name="Anderson A."/>
            <person name="Anderson C.J."/>
            <person name="Asgari S."/>
            <person name="Board P.G."/>
            <person name="Bretschneider A."/>
            <person name="Campbell P.M."/>
            <person name="Chertemps T."/>
            <person name="Christeller J.T."/>
            <person name="Coppin C.W."/>
            <person name="Downes S.J."/>
            <person name="Duan G."/>
            <person name="Farnsworth C.A."/>
            <person name="Good R.T."/>
            <person name="Han L.B."/>
            <person name="Han Y.C."/>
            <person name="Hatje K."/>
            <person name="Horne I."/>
            <person name="Huang Y.P."/>
            <person name="Hughes D.S."/>
            <person name="Jacquin-Joly E."/>
            <person name="James W."/>
            <person name="Jhangiani S."/>
            <person name="Kollmar M."/>
            <person name="Kuwar S.S."/>
            <person name="Li S."/>
            <person name="Liu N.Y."/>
            <person name="Maibeche M.T."/>
            <person name="Miller J.R."/>
            <person name="Montagne N."/>
            <person name="Perry T."/>
            <person name="Qu J."/>
            <person name="Song S.V."/>
            <person name="Sutton G.G."/>
            <person name="Vogel H."/>
            <person name="Walenz B.P."/>
            <person name="Xu W."/>
            <person name="Zhang H.J."/>
            <person name="Zou Z."/>
            <person name="Batterham P."/>
            <person name="Edwards O.R."/>
            <person name="Feyereisen R."/>
            <person name="Gibbs R.A."/>
            <person name="Heckel D.G."/>
            <person name="McGrath A."/>
            <person name="Robin C."/>
            <person name="Scherer S.E."/>
            <person name="Worley K.C."/>
            <person name="Wu Y.D."/>
        </authorList>
    </citation>
    <scope>NUCLEOTIDE SEQUENCE [LARGE SCALE GENOMIC DNA]</scope>
    <source>
        <strain evidence="2">Harm_GR_Male_#8</strain>
        <tissue evidence="2">Whole organism</tissue>
    </source>
</reference>
<dbReference type="AlphaFoldDB" id="A0A2W1B6Q6"/>
<sequence>MDRKANKTSCAGNTVTKVFVLLLVICLVECVTEQRINNRGSKASTLLAKVGGWRSQRGEQRINNRGSKASTLLAKVGGWRSQRGGSCLSYGHSCWGAHGKRSGKPPASAPDWYITRLLRRMAANAELNHVKQLATKNDDIDAIYQMTMPDDSPATNNQIADNDESPVELPFSRNMEAKPMLDDDLLSKMKIWQIMRESPEEK</sequence>
<protein>
    <submittedName>
        <fullName evidence="2">Uncharacterized protein</fullName>
    </submittedName>
</protein>
<dbReference type="OrthoDB" id="6367990at2759"/>
<organism evidence="2 3">
    <name type="scientific">Helicoverpa armigera</name>
    <name type="common">Cotton bollworm</name>
    <name type="synonym">Heliothis armigera</name>
    <dbReference type="NCBI Taxonomy" id="29058"/>
    <lineage>
        <taxon>Eukaryota</taxon>
        <taxon>Metazoa</taxon>
        <taxon>Ecdysozoa</taxon>
        <taxon>Arthropoda</taxon>
        <taxon>Hexapoda</taxon>
        <taxon>Insecta</taxon>
        <taxon>Pterygota</taxon>
        <taxon>Neoptera</taxon>
        <taxon>Endopterygota</taxon>
        <taxon>Lepidoptera</taxon>
        <taxon>Glossata</taxon>
        <taxon>Ditrysia</taxon>
        <taxon>Noctuoidea</taxon>
        <taxon>Noctuidae</taxon>
        <taxon>Heliothinae</taxon>
        <taxon>Helicoverpa</taxon>
    </lineage>
</organism>
<keyword evidence="3" id="KW-1185">Reference proteome</keyword>
<evidence type="ECO:0000256" key="1">
    <source>
        <dbReference type="SAM" id="SignalP"/>
    </source>
</evidence>
<feature type="signal peptide" evidence="1">
    <location>
        <begin position="1"/>
        <end position="30"/>
    </location>
</feature>
<dbReference type="EMBL" id="KZ150268">
    <property type="protein sequence ID" value="PZC71699.1"/>
    <property type="molecule type" value="Genomic_DNA"/>
</dbReference>
<feature type="chain" id="PRO_5016102587" evidence="1">
    <location>
        <begin position="31"/>
        <end position="202"/>
    </location>
</feature>